<evidence type="ECO:0000313" key="2">
    <source>
        <dbReference type="EMBL" id="KAA2226763.1"/>
    </source>
</evidence>
<keyword evidence="1" id="KW-1133">Transmembrane helix</keyword>
<gene>
    <name evidence="2" type="ORF">F1720_25155</name>
    <name evidence="3" type="ORF">SAMN04490181_1336</name>
</gene>
<reference evidence="2 5" key="2">
    <citation type="submission" date="2019-09" db="EMBL/GenBank/DDBJ databases">
        <title>Draft genome sequence of Pseudomonas brenneri CCUG 51514(T).</title>
        <authorList>
            <person name="Tunovic T."/>
            <person name="Pineiro-Iglesias B."/>
            <person name="Unosson C."/>
            <person name="Inganas E."/>
            <person name="Ohlen M."/>
            <person name="Cardew S."/>
            <person name="Jensie-Markopoulos S."/>
            <person name="Salva-Serra F."/>
            <person name="Jaen-Luchoro D."/>
            <person name="Svensson-Stadler L."/>
            <person name="Chun J."/>
            <person name="Moore E."/>
        </authorList>
    </citation>
    <scope>NUCLEOTIDE SEQUENCE [LARGE SCALE GENOMIC DNA]</scope>
    <source>
        <strain evidence="2 5">CCUG 51514</strain>
    </source>
</reference>
<dbReference type="RefSeq" id="WP_090290926.1">
    <property type="nucleotide sequence ID" value="NZ_BMNU01000015.1"/>
</dbReference>
<organism evidence="2 5">
    <name type="scientific">Pseudomonas brenneri</name>
    <dbReference type="NCBI Taxonomy" id="129817"/>
    <lineage>
        <taxon>Bacteria</taxon>
        <taxon>Pseudomonadati</taxon>
        <taxon>Pseudomonadota</taxon>
        <taxon>Gammaproteobacteria</taxon>
        <taxon>Pseudomonadales</taxon>
        <taxon>Pseudomonadaceae</taxon>
        <taxon>Pseudomonas</taxon>
    </lineage>
</organism>
<keyword evidence="1" id="KW-0472">Membrane</keyword>
<dbReference type="Proteomes" id="UP000325296">
    <property type="component" value="Unassembled WGS sequence"/>
</dbReference>
<dbReference type="EMBL" id="LT629800">
    <property type="protein sequence ID" value="SDU90634.1"/>
    <property type="molecule type" value="Genomic_DNA"/>
</dbReference>
<accession>A0A5B2UIV6</accession>
<evidence type="ECO:0000313" key="4">
    <source>
        <dbReference type="Proteomes" id="UP000199620"/>
    </source>
</evidence>
<feature type="transmembrane region" description="Helical" evidence="1">
    <location>
        <begin position="26"/>
        <end position="43"/>
    </location>
</feature>
<keyword evidence="1" id="KW-0812">Transmembrane</keyword>
<reference evidence="3 4" key="1">
    <citation type="submission" date="2016-10" db="EMBL/GenBank/DDBJ databases">
        <authorList>
            <person name="Varghese N."/>
            <person name="Submissions S."/>
        </authorList>
    </citation>
    <scope>NUCLEOTIDE SEQUENCE [LARGE SCALE GENOMIC DNA]</scope>
    <source>
        <strain evidence="3 4">BS2771</strain>
    </source>
</reference>
<evidence type="ECO:0000256" key="1">
    <source>
        <dbReference type="SAM" id="Phobius"/>
    </source>
</evidence>
<dbReference type="Proteomes" id="UP000199620">
    <property type="component" value="Chromosome I"/>
</dbReference>
<dbReference type="EMBL" id="VUOL01000019">
    <property type="protein sequence ID" value="KAA2226763.1"/>
    <property type="molecule type" value="Genomic_DNA"/>
</dbReference>
<dbReference type="AlphaFoldDB" id="A0A5B2UIV6"/>
<name>A0A5B2UIV6_9PSED</name>
<protein>
    <submittedName>
        <fullName evidence="2">Uncharacterized protein</fullName>
    </submittedName>
</protein>
<feature type="transmembrane region" description="Helical" evidence="1">
    <location>
        <begin position="49"/>
        <end position="76"/>
    </location>
</feature>
<sequence length="79" mass="9204">MHLVTRVHWENNLEKEMKPRNIRPRAILVTTISASLSLMILKITDIVGWSWWLITAPLWVTYLAGIIWLIAILVIASRR</sequence>
<proteinExistence type="predicted"/>
<dbReference type="OrthoDB" id="4578823at2"/>
<evidence type="ECO:0000313" key="5">
    <source>
        <dbReference type="Proteomes" id="UP000325296"/>
    </source>
</evidence>
<evidence type="ECO:0000313" key="3">
    <source>
        <dbReference type="EMBL" id="SDU90634.1"/>
    </source>
</evidence>
<keyword evidence="4" id="KW-1185">Reference proteome</keyword>